<feature type="chain" id="PRO_5039251198" description="Lipoprotein" evidence="2">
    <location>
        <begin position="23"/>
        <end position="213"/>
    </location>
</feature>
<dbReference type="EMBL" id="JRKI01000034">
    <property type="protein sequence ID" value="KIZ15402.1"/>
    <property type="molecule type" value="Genomic_DNA"/>
</dbReference>
<evidence type="ECO:0000313" key="4">
    <source>
        <dbReference type="Proteomes" id="UP000032458"/>
    </source>
</evidence>
<evidence type="ECO:0000256" key="1">
    <source>
        <dbReference type="SAM" id="MobiDB-lite"/>
    </source>
</evidence>
<gene>
    <name evidence="3" type="ORF">SNA_28020</name>
</gene>
<reference evidence="3 4" key="1">
    <citation type="submission" date="2014-09" db="EMBL/GenBank/DDBJ databases">
        <title>Draft genome sequence of Streptomyces natalensis ATCC 27448, producer of the antifungal pimaricin.</title>
        <authorList>
            <person name="Mendes M.V."/>
            <person name="Beites T."/>
            <person name="Pires S."/>
            <person name="Santos C.L."/>
            <person name="Moradas-Ferreira P."/>
        </authorList>
    </citation>
    <scope>NUCLEOTIDE SEQUENCE [LARGE SCALE GENOMIC DNA]</scope>
    <source>
        <strain evidence="3 4">ATCC 27448</strain>
    </source>
</reference>
<feature type="signal peptide" evidence="2">
    <location>
        <begin position="1"/>
        <end position="22"/>
    </location>
</feature>
<evidence type="ECO:0000256" key="2">
    <source>
        <dbReference type="SAM" id="SignalP"/>
    </source>
</evidence>
<dbReference type="RefSeq" id="WP_030063083.1">
    <property type="nucleotide sequence ID" value="NZ_JRKI01000034.1"/>
</dbReference>
<accession>A0A0D7CJ02</accession>
<keyword evidence="2" id="KW-0732">Signal</keyword>
<sequence>MARRPLLTAAALASGAALLLTACGGTDKSQDDDKIAGAGQGQKPKSKPSATPPSSQRPAITIPKDLQAQFESWTSGDPKKDAVLQDGKERMRAILEAAAAHNPESQAFLFYSIDSARDTGQEWIGSFKKKNAAPTGSVRYSKPEVSLKGDKTAMLTYCDDESKGAWKDIKTGKVHTSPVTDESYMRYITKLERNDQGVWQTSGVVTQEGKCRP</sequence>
<dbReference type="PATRIC" id="fig|1240678.4.peg.5977"/>
<feature type="region of interest" description="Disordered" evidence="1">
    <location>
        <begin position="26"/>
        <end position="61"/>
    </location>
</feature>
<comment type="caution">
    <text evidence="3">The sequence shown here is derived from an EMBL/GenBank/DDBJ whole genome shotgun (WGS) entry which is preliminary data.</text>
</comment>
<organism evidence="3 4">
    <name type="scientific">Streptomyces natalensis ATCC 27448</name>
    <dbReference type="NCBI Taxonomy" id="1240678"/>
    <lineage>
        <taxon>Bacteria</taxon>
        <taxon>Bacillati</taxon>
        <taxon>Actinomycetota</taxon>
        <taxon>Actinomycetes</taxon>
        <taxon>Kitasatosporales</taxon>
        <taxon>Streptomycetaceae</taxon>
        <taxon>Streptomyces</taxon>
    </lineage>
</organism>
<evidence type="ECO:0008006" key="5">
    <source>
        <dbReference type="Google" id="ProtNLM"/>
    </source>
</evidence>
<dbReference type="PROSITE" id="PS51257">
    <property type="entry name" value="PROKAR_LIPOPROTEIN"/>
    <property type="match status" value="1"/>
</dbReference>
<dbReference type="Proteomes" id="UP000032458">
    <property type="component" value="Unassembled WGS sequence"/>
</dbReference>
<dbReference type="AlphaFoldDB" id="A0A0D7CJ02"/>
<name>A0A0D7CJ02_9ACTN</name>
<proteinExistence type="predicted"/>
<protein>
    <recommendedName>
        <fullName evidence="5">Lipoprotein</fullName>
    </recommendedName>
</protein>
<keyword evidence="4" id="KW-1185">Reference proteome</keyword>
<evidence type="ECO:0000313" key="3">
    <source>
        <dbReference type="EMBL" id="KIZ15402.1"/>
    </source>
</evidence>